<dbReference type="EMBL" id="CAKXYY010000028">
    <property type="protein sequence ID" value="CAH2355555.1"/>
    <property type="molecule type" value="Genomic_DNA"/>
</dbReference>
<evidence type="ECO:0000313" key="3">
    <source>
        <dbReference type="EMBL" id="CAH2355555.1"/>
    </source>
</evidence>
<dbReference type="GO" id="GO:0045121">
    <property type="term" value="C:membrane raft"/>
    <property type="evidence" value="ECO:0007669"/>
    <property type="project" value="TreeGrafter"/>
</dbReference>
<dbReference type="GO" id="GO:0005886">
    <property type="term" value="C:plasma membrane"/>
    <property type="evidence" value="ECO:0007669"/>
    <property type="project" value="InterPro"/>
</dbReference>
<evidence type="ECO:0000313" key="4">
    <source>
        <dbReference type="Proteomes" id="UP000837801"/>
    </source>
</evidence>
<protein>
    <submittedName>
        <fullName evidence="3">Protein Sur7p</fullName>
    </submittedName>
</protein>
<comment type="caution">
    <text evidence="3">The sequence shown here is derived from an EMBL/GenBank/DDBJ whole genome shotgun (WGS) entry which is preliminary data.</text>
</comment>
<dbReference type="GO" id="GO:0031505">
    <property type="term" value="P:fungal-type cell wall organization"/>
    <property type="evidence" value="ECO:0007669"/>
    <property type="project" value="TreeGrafter"/>
</dbReference>
<dbReference type="GO" id="GO:0030866">
    <property type="term" value="P:cortical actin cytoskeleton organization"/>
    <property type="evidence" value="ECO:0007669"/>
    <property type="project" value="TreeGrafter"/>
</dbReference>
<gene>
    <name evidence="3" type="ORF">CLIB1423_28S00936</name>
</gene>
<dbReference type="Pfam" id="PF06687">
    <property type="entry name" value="SUR7"/>
    <property type="match status" value="1"/>
</dbReference>
<dbReference type="OrthoDB" id="5419460at2759"/>
<keyword evidence="4" id="KW-1185">Reference proteome</keyword>
<dbReference type="PANTHER" id="PTHR36414:SF1">
    <property type="entry name" value="PROTEIN SUR7"/>
    <property type="match status" value="1"/>
</dbReference>
<feature type="compositionally biased region" description="Basic and acidic residues" evidence="1">
    <location>
        <begin position="222"/>
        <end position="241"/>
    </location>
</feature>
<dbReference type="GO" id="GO:0005938">
    <property type="term" value="C:cell cortex"/>
    <property type="evidence" value="ECO:0007669"/>
    <property type="project" value="TreeGrafter"/>
</dbReference>
<reference evidence="3" key="1">
    <citation type="submission" date="2022-03" db="EMBL/GenBank/DDBJ databases">
        <authorList>
            <person name="Legras J.-L."/>
            <person name="Devillers H."/>
            <person name="Grondin C."/>
        </authorList>
    </citation>
    <scope>NUCLEOTIDE SEQUENCE</scope>
    <source>
        <strain evidence="3">CLIB 1423</strain>
    </source>
</reference>
<evidence type="ECO:0000256" key="2">
    <source>
        <dbReference type="SAM" id="Phobius"/>
    </source>
</evidence>
<name>A0A9P0QVY6_9ASCO</name>
<dbReference type="GO" id="GO:0006897">
    <property type="term" value="P:endocytosis"/>
    <property type="evidence" value="ECO:0007669"/>
    <property type="project" value="TreeGrafter"/>
</dbReference>
<keyword evidence="2" id="KW-0472">Membrane</keyword>
<keyword evidence="2" id="KW-0812">Transmembrane</keyword>
<feature type="region of interest" description="Disordered" evidence="1">
    <location>
        <begin position="217"/>
        <end position="241"/>
    </location>
</feature>
<feature type="transmembrane region" description="Helical" evidence="2">
    <location>
        <begin position="147"/>
        <end position="168"/>
    </location>
</feature>
<accession>A0A9P0QVY6</accession>
<dbReference type="PANTHER" id="PTHR36414">
    <property type="entry name" value="PROTEIN SUR7"/>
    <property type="match status" value="1"/>
</dbReference>
<keyword evidence="2" id="KW-1133">Transmembrane helix</keyword>
<sequence>MKLLLAANFFTSLAAFVLLIFALLVGVSEKSPFGELYWSQVSVSGSSGSSGGTRWTNFGVCSFANGKNVNCTSLKFPYPYNTQYNYPNGIGVIDNSELRSKESQMKAMSRAAPILLAIGLIFAFFSLLCVLLACALPVRFIIGFSNFIVFLGFIVTAAGASLLTYVHIFSVTTIKNDGVSTSTGSKAFGLLWASVAAYLISIVLFSVTWIRRKTHKGYQKTGGDDRSDSHSEKTSKYSDGK</sequence>
<dbReference type="InterPro" id="IPR009571">
    <property type="entry name" value="SUR7/Rim9-like_fungi"/>
</dbReference>
<dbReference type="Proteomes" id="UP000837801">
    <property type="component" value="Unassembled WGS sequence"/>
</dbReference>
<dbReference type="GO" id="GO:0032185">
    <property type="term" value="P:septin cytoskeleton organization"/>
    <property type="evidence" value="ECO:0007669"/>
    <property type="project" value="TreeGrafter"/>
</dbReference>
<dbReference type="Gene3D" id="1.20.140.150">
    <property type="match status" value="1"/>
</dbReference>
<evidence type="ECO:0000256" key="1">
    <source>
        <dbReference type="SAM" id="MobiDB-lite"/>
    </source>
</evidence>
<dbReference type="AlphaFoldDB" id="A0A9P0QVY6"/>
<feature type="transmembrane region" description="Helical" evidence="2">
    <location>
        <begin position="188"/>
        <end position="210"/>
    </location>
</feature>
<proteinExistence type="predicted"/>
<feature type="transmembrane region" description="Helical" evidence="2">
    <location>
        <begin position="114"/>
        <end position="135"/>
    </location>
</feature>
<organism evidence="3 4">
    <name type="scientific">[Candida] railenensis</name>
    <dbReference type="NCBI Taxonomy" id="45579"/>
    <lineage>
        <taxon>Eukaryota</taxon>
        <taxon>Fungi</taxon>
        <taxon>Dikarya</taxon>
        <taxon>Ascomycota</taxon>
        <taxon>Saccharomycotina</taxon>
        <taxon>Pichiomycetes</taxon>
        <taxon>Debaryomycetaceae</taxon>
        <taxon>Kurtzmaniella</taxon>
    </lineage>
</organism>